<evidence type="ECO:0000313" key="4">
    <source>
        <dbReference type="Proteomes" id="UP000318741"/>
    </source>
</evidence>
<evidence type="ECO:0000313" key="3">
    <source>
        <dbReference type="EMBL" id="QDT17116.1"/>
    </source>
</evidence>
<sequence length="151" mass="16133" precursor="true">MKPFHPRRRHDRPRTLRAFGAFLRPALCLAALAPALSGCVCHGEFVTKRVAAERHPLGLKQLVVTASGQQAPPAREVHHARRNHGAPRAHQPPRPVAVPVPSCPTGERYAAATWAYLANQPAEGAPVPSNAFCTDGFPAGPVPPPFAEPAD</sequence>
<evidence type="ECO:0000256" key="1">
    <source>
        <dbReference type="SAM" id="MobiDB-lite"/>
    </source>
</evidence>
<keyword evidence="2" id="KW-0732">Signal</keyword>
<dbReference type="RefSeq" id="WP_145360019.1">
    <property type="nucleotide sequence ID" value="NZ_CP036265.1"/>
</dbReference>
<feature type="compositionally biased region" description="Basic residues" evidence="1">
    <location>
        <begin position="78"/>
        <end position="87"/>
    </location>
</feature>
<evidence type="ECO:0008006" key="5">
    <source>
        <dbReference type="Google" id="ProtNLM"/>
    </source>
</evidence>
<accession>A0A517PCN0</accession>
<dbReference type="Proteomes" id="UP000318741">
    <property type="component" value="Chromosome"/>
</dbReference>
<dbReference type="KEGG" id="acaf:CA12_32280"/>
<name>A0A517PCN0_9PLAN</name>
<feature type="chain" id="PRO_5021739089" description="Lipoprotein" evidence="2">
    <location>
        <begin position="31"/>
        <end position="151"/>
    </location>
</feature>
<feature type="region of interest" description="Disordered" evidence="1">
    <location>
        <begin position="67"/>
        <end position="101"/>
    </location>
</feature>
<gene>
    <name evidence="3" type="ORF">CA12_32280</name>
</gene>
<dbReference type="EMBL" id="CP036265">
    <property type="protein sequence ID" value="QDT17116.1"/>
    <property type="molecule type" value="Genomic_DNA"/>
</dbReference>
<proteinExistence type="predicted"/>
<keyword evidence="4" id="KW-1185">Reference proteome</keyword>
<feature type="compositionally biased region" description="Pro residues" evidence="1">
    <location>
        <begin position="90"/>
        <end position="101"/>
    </location>
</feature>
<reference evidence="3 4" key="1">
    <citation type="submission" date="2019-02" db="EMBL/GenBank/DDBJ databases">
        <title>Deep-cultivation of Planctomycetes and their phenomic and genomic characterization uncovers novel biology.</title>
        <authorList>
            <person name="Wiegand S."/>
            <person name="Jogler M."/>
            <person name="Boedeker C."/>
            <person name="Pinto D."/>
            <person name="Vollmers J."/>
            <person name="Rivas-Marin E."/>
            <person name="Kohn T."/>
            <person name="Peeters S.H."/>
            <person name="Heuer A."/>
            <person name="Rast P."/>
            <person name="Oberbeckmann S."/>
            <person name="Bunk B."/>
            <person name="Jeske O."/>
            <person name="Meyerdierks A."/>
            <person name="Storesund J.E."/>
            <person name="Kallscheuer N."/>
            <person name="Luecker S."/>
            <person name="Lage O.M."/>
            <person name="Pohl T."/>
            <person name="Merkel B.J."/>
            <person name="Hornburger P."/>
            <person name="Mueller R.-W."/>
            <person name="Bruemmer F."/>
            <person name="Labrenz M."/>
            <person name="Spormann A.M."/>
            <person name="Op den Camp H."/>
            <person name="Overmann J."/>
            <person name="Amann R."/>
            <person name="Jetten M.S.M."/>
            <person name="Mascher T."/>
            <person name="Medema M.H."/>
            <person name="Devos D.P."/>
            <person name="Kaster A.-K."/>
            <person name="Ovreas L."/>
            <person name="Rohde M."/>
            <person name="Galperin M.Y."/>
            <person name="Jogler C."/>
        </authorList>
    </citation>
    <scope>NUCLEOTIDE SEQUENCE [LARGE SCALE GENOMIC DNA]</scope>
    <source>
        <strain evidence="3 4">CA12</strain>
    </source>
</reference>
<evidence type="ECO:0000256" key="2">
    <source>
        <dbReference type="SAM" id="SignalP"/>
    </source>
</evidence>
<dbReference type="AlphaFoldDB" id="A0A517PCN0"/>
<feature type="signal peptide" evidence="2">
    <location>
        <begin position="1"/>
        <end position="30"/>
    </location>
</feature>
<organism evidence="3 4">
    <name type="scientific">Alienimonas californiensis</name>
    <dbReference type="NCBI Taxonomy" id="2527989"/>
    <lineage>
        <taxon>Bacteria</taxon>
        <taxon>Pseudomonadati</taxon>
        <taxon>Planctomycetota</taxon>
        <taxon>Planctomycetia</taxon>
        <taxon>Planctomycetales</taxon>
        <taxon>Planctomycetaceae</taxon>
        <taxon>Alienimonas</taxon>
    </lineage>
</organism>
<protein>
    <recommendedName>
        <fullName evidence="5">Lipoprotein</fullName>
    </recommendedName>
</protein>